<organism evidence="1 2">
    <name type="scientific">Entomophthora muscae</name>
    <dbReference type="NCBI Taxonomy" id="34485"/>
    <lineage>
        <taxon>Eukaryota</taxon>
        <taxon>Fungi</taxon>
        <taxon>Fungi incertae sedis</taxon>
        <taxon>Zoopagomycota</taxon>
        <taxon>Entomophthoromycotina</taxon>
        <taxon>Entomophthoromycetes</taxon>
        <taxon>Entomophthorales</taxon>
        <taxon>Entomophthoraceae</taxon>
        <taxon>Entomophthora</taxon>
    </lineage>
</organism>
<comment type="caution">
    <text evidence="1">The sequence shown here is derived from an EMBL/GenBank/DDBJ whole genome shotgun (WGS) entry which is preliminary data.</text>
</comment>
<protein>
    <submittedName>
        <fullName evidence="1">Uncharacterized protein</fullName>
    </submittedName>
</protein>
<evidence type="ECO:0000313" key="1">
    <source>
        <dbReference type="EMBL" id="KAJ9072307.1"/>
    </source>
</evidence>
<evidence type="ECO:0000313" key="2">
    <source>
        <dbReference type="Proteomes" id="UP001165960"/>
    </source>
</evidence>
<dbReference type="Proteomes" id="UP001165960">
    <property type="component" value="Unassembled WGS sequence"/>
</dbReference>
<keyword evidence="2" id="KW-1185">Reference proteome</keyword>
<sequence length="424" mass="48486">MASVKTWCAGDLDPKVNVGDVVAKHGVRFTWTSNHRTGRDMLSMTMKADPLADEAISLLRGRGVQGILDLVSDDNCPPQVRKLHDHLTKVPEWVDMDQIRRGQNFYWETFHDNGRVLTNHSLMSDFAVSSIVRVLTCTGYLANPKSAYRRGVETAYMVSKAMERGQLVPWGRGWSAVVAVRLMHAQARIHATRISKRTNKPLLGVAINQQDLMFTLLLFSVTVLLGYDKLGVKYTLQQRDDYVAAFRYVAYLIGVEDPENILAEFTTSLAFKQSLDIHLIQPNKESAHMTKVVLKSFEYNPPYFLSYRHHVQLGRLLMGEKLANELQLPYENTGLDISLQLKRFLQNFSITLMLCFHREWGLNLLESKVLDSYRNLLKGDPVFQFKEFDDNFDYSVQFDSHPTLFHLAASLTIGYFLLRVILSF</sequence>
<reference evidence="1" key="1">
    <citation type="submission" date="2022-04" db="EMBL/GenBank/DDBJ databases">
        <title>Genome of the entomopathogenic fungus Entomophthora muscae.</title>
        <authorList>
            <person name="Elya C."/>
            <person name="Lovett B.R."/>
            <person name="Lee E."/>
            <person name="Macias A.M."/>
            <person name="Hajek A.E."/>
            <person name="De Bivort B.L."/>
            <person name="Kasson M.T."/>
            <person name="De Fine Licht H.H."/>
            <person name="Stajich J.E."/>
        </authorList>
    </citation>
    <scope>NUCLEOTIDE SEQUENCE</scope>
    <source>
        <strain evidence="1">Berkeley</strain>
    </source>
</reference>
<accession>A0ACC2TCH9</accession>
<dbReference type="EMBL" id="QTSX02003026">
    <property type="protein sequence ID" value="KAJ9072307.1"/>
    <property type="molecule type" value="Genomic_DNA"/>
</dbReference>
<name>A0ACC2TCH9_9FUNG</name>
<gene>
    <name evidence="1" type="ORF">DSO57_1028849</name>
</gene>
<proteinExistence type="predicted"/>